<dbReference type="PANTHER" id="PTHR32439">
    <property type="entry name" value="FERREDOXIN--NITRITE REDUCTASE, CHLOROPLASTIC"/>
    <property type="match status" value="1"/>
</dbReference>
<evidence type="ECO:0000256" key="5">
    <source>
        <dbReference type="ARBA" id="ARBA00023004"/>
    </source>
</evidence>
<comment type="caution">
    <text evidence="10">The sequence shown here is derived from an EMBL/GenBank/DDBJ whole genome shotgun (WGS) entry which is preliminary data.</text>
</comment>
<dbReference type="EMBL" id="JBHGPK010000016">
    <property type="protein sequence ID" value="MFC2253176.1"/>
    <property type="molecule type" value="Genomic_DNA"/>
</dbReference>
<evidence type="ECO:0000313" key="11">
    <source>
        <dbReference type="Proteomes" id="UP001595190"/>
    </source>
</evidence>
<evidence type="ECO:0000256" key="7">
    <source>
        <dbReference type="SAM" id="MobiDB-lite"/>
    </source>
</evidence>
<proteinExistence type="predicted"/>
<dbReference type="Pfam" id="PF01077">
    <property type="entry name" value="NIR_SIR"/>
    <property type="match status" value="1"/>
</dbReference>
<keyword evidence="1" id="KW-0004">4Fe-4S</keyword>
<dbReference type="SUPFAM" id="SSF56014">
    <property type="entry name" value="Nitrite and sulphite reductase 4Fe-4S domain-like"/>
    <property type="match status" value="2"/>
</dbReference>
<evidence type="ECO:0000259" key="9">
    <source>
        <dbReference type="Pfam" id="PF03460"/>
    </source>
</evidence>
<feature type="domain" description="Nitrite/sulphite reductase 4Fe-4S" evidence="8">
    <location>
        <begin position="94"/>
        <end position="174"/>
    </location>
</feature>
<sequence length="457" mass="47995">MSEPSNQVKGWCPGALRPMRSGDGLIVRVRLTGGELAPERAAALAEAARRFGNGLIDLTSRANLQMRGVRDETLQPLLDRLAELGLLDASAAAEQVRNVIASPLAGLDPSAPVDVQPLIRALELRLIGNDRFHSLPAKFGFLLDGGGVLSLDGVEADIALRAEDDAHFRLEAGGEALGRVRVEEALEAALSVAERFLALRQPDERRMRDVVGRLRDERVHLPSPRSGEGGPTKSGRMGCGPLEPPFAVGALLADHTPSVVASQRHLPHFVEKANAPLRFAGPHAAGFFTAAAPFGRLDAHQLEGLAAVAARHGATLRLTPWRSILLAPLAVDVTPEVSSLGLVVDPGDPRLAIAACPGSPSCLSGEAPAQADAARLAPVLAGFVERGASVHVSGCAKGCARRAPASITLVGQGGRYGIAFDADSKAPSETEPMSLGELTAFLAKRLTEKSFKSSEQR</sequence>
<organism evidence="10 11">
    <name type="scientific">Labrys neptuniae</name>
    <dbReference type="NCBI Taxonomy" id="376174"/>
    <lineage>
        <taxon>Bacteria</taxon>
        <taxon>Pseudomonadati</taxon>
        <taxon>Pseudomonadota</taxon>
        <taxon>Alphaproteobacteria</taxon>
        <taxon>Hyphomicrobiales</taxon>
        <taxon>Xanthobacteraceae</taxon>
        <taxon>Labrys</taxon>
    </lineage>
</organism>
<dbReference type="SUPFAM" id="SSF55124">
    <property type="entry name" value="Nitrite/Sulfite reductase N-terminal domain-like"/>
    <property type="match status" value="2"/>
</dbReference>
<reference evidence="10 11" key="1">
    <citation type="submission" date="2024-09" db="EMBL/GenBank/DDBJ databases">
        <title>Description of Labrys sedimenti sp. nov., isolated from a diclofenac-degrading enrichment culture, and genome-based reclassification of Labrys portucalensis as a later heterotypic synonym of Labrys neptuniae.</title>
        <authorList>
            <person name="Tancsics A."/>
            <person name="Csepanyi A."/>
        </authorList>
    </citation>
    <scope>NUCLEOTIDE SEQUENCE [LARGE SCALE GENOMIC DNA]</scope>
    <source>
        <strain evidence="10 11">LMG 23412</strain>
    </source>
</reference>
<accession>A0ABV6ZLY2</accession>
<dbReference type="Gene3D" id="3.30.413.10">
    <property type="entry name" value="Sulfite Reductase Hemoprotein, domain 1"/>
    <property type="match status" value="2"/>
</dbReference>
<dbReference type="InterPro" id="IPR045854">
    <property type="entry name" value="NO2/SO3_Rdtase_4Fe4S_sf"/>
</dbReference>
<dbReference type="NCBIfam" id="TIGR02435">
    <property type="entry name" value="CobG"/>
    <property type="match status" value="1"/>
</dbReference>
<evidence type="ECO:0000256" key="2">
    <source>
        <dbReference type="ARBA" id="ARBA00022617"/>
    </source>
</evidence>
<dbReference type="EC" id="1.14.13.83" evidence="10"/>
<keyword evidence="2" id="KW-0349">Heme</keyword>
<keyword evidence="4 10" id="KW-0560">Oxidoreductase</keyword>
<evidence type="ECO:0000256" key="4">
    <source>
        <dbReference type="ARBA" id="ARBA00023002"/>
    </source>
</evidence>
<keyword evidence="6" id="KW-0411">Iron-sulfur</keyword>
<dbReference type="GO" id="GO:0043818">
    <property type="term" value="F:precorrin-3B synthase activity"/>
    <property type="evidence" value="ECO:0007669"/>
    <property type="project" value="UniProtKB-EC"/>
</dbReference>
<dbReference type="RefSeq" id="WP_394313910.1">
    <property type="nucleotide sequence ID" value="NZ_JBHGPK010000016.1"/>
</dbReference>
<evidence type="ECO:0000256" key="6">
    <source>
        <dbReference type="ARBA" id="ARBA00023014"/>
    </source>
</evidence>
<evidence type="ECO:0000256" key="3">
    <source>
        <dbReference type="ARBA" id="ARBA00022723"/>
    </source>
</evidence>
<feature type="domain" description="Nitrite/Sulfite reductase ferredoxin-like" evidence="9">
    <location>
        <begin position="288"/>
        <end position="337"/>
    </location>
</feature>
<feature type="region of interest" description="Disordered" evidence="7">
    <location>
        <begin position="217"/>
        <end position="238"/>
    </location>
</feature>
<dbReference type="InterPro" id="IPR012798">
    <property type="entry name" value="Cbl_synth_CobG-like"/>
</dbReference>
<dbReference type="InterPro" id="IPR006067">
    <property type="entry name" value="NO2/SO3_Rdtase_4Fe4S_dom"/>
</dbReference>
<keyword evidence="5" id="KW-0408">Iron</keyword>
<dbReference type="Pfam" id="PF03460">
    <property type="entry name" value="NIR_SIR_ferr"/>
    <property type="match status" value="2"/>
</dbReference>
<gene>
    <name evidence="10" type="primary">cobG</name>
    <name evidence="10" type="ORF">ACETRX_26285</name>
</gene>
<evidence type="ECO:0000259" key="8">
    <source>
        <dbReference type="Pfam" id="PF01077"/>
    </source>
</evidence>
<name>A0ABV6ZLY2_9HYPH</name>
<dbReference type="Gene3D" id="3.90.480.20">
    <property type="match status" value="1"/>
</dbReference>
<dbReference type="InterPro" id="IPR005117">
    <property type="entry name" value="NiRdtase/SiRdtase_haem-b_fer"/>
</dbReference>
<keyword evidence="3" id="KW-0479">Metal-binding</keyword>
<dbReference type="InterPro" id="IPR051329">
    <property type="entry name" value="NIR_SIR_4Fe-4S"/>
</dbReference>
<dbReference type="Proteomes" id="UP001595190">
    <property type="component" value="Unassembled WGS sequence"/>
</dbReference>
<protein>
    <submittedName>
        <fullName evidence="10">Precorrin-3B synthase</fullName>
        <ecNumber evidence="10">1.14.13.83</ecNumber>
    </submittedName>
</protein>
<dbReference type="InterPro" id="IPR036136">
    <property type="entry name" value="Nit/Sulf_reduc_fer-like_dom_sf"/>
</dbReference>
<evidence type="ECO:0000256" key="1">
    <source>
        <dbReference type="ARBA" id="ARBA00022485"/>
    </source>
</evidence>
<evidence type="ECO:0000313" key="10">
    <source>
        <dbReference type="EMBL" id="MFC2253176.1"/>
    </source>
</evidence>
<dbReference type="Gene3D" id="3.90.480.10">
    <property type="entry name" value="Sulfite Reductase Hemoprotein,Domain 2"/>
    <property type="match status" value="1"/>
</dbReference>
<dbReference type="PANTHER" id="PTHR32439:SF9">
    <property type="entry name" value="BLR3264 PROTEIN"/>
    <property type="match status" value="1"/>
</dbReference>
<feature type="domain" description="Nitrite/Sulfite reductase ferredoxin-like" evidence="9">
    <location>
        <begin position="17"/>
        <end position="83"/>
    </location>
</feature>